<evidence type="ECO:0000259" key="30">
    <source>
        <dbReference type="PROSITE" id="PS50929"/>
    </source>
</evidence>
<dbReference type="FunFam" id="3.40.50.300:FF:000479">
    <property type="entry name" value="Multidrug resistance protein 1A"/>
    <property type="match status" value="2"/>
</dbReference>
<comment type="similarity">
    <text evidence="3">Belongs to the ABC transporter superfamily. ABCB family. Multidrug resistance exporter (TC 3.A.1.201) subfamily.</text>
</comment>
<protein>
    <recommendedName>
        <fullName evidence="17">Bile salt export pump</fullName>
    </recommendedName>
</protein>
<comment type="subunit">
    <text evidence="27">Interacts with HAX1. Interacts with the adapter protein complex 2 (AP-2) throught AP2A2 or AP2A1; this interaction regulates cell membrane expression of ABCB11 through its internalization in a clathrin-dependent manner and its subsequent degradation.</text>
</comment>
<comment type="subcellular location">
    <subcellularLocation>
        <location evidence="2">Apical cell membrane</location>
        <topology evidence="2">Multi-pass membrane protein</topology>
    </subcellularLocation>
    <subcellularLocation>
        <location evidence="1">Recycling endosome membrane</location>
        <topology evidence="1">Multi-pass membrane protein</topology>
    </subcellularLocation>
</comment>
<dbReference type="InterPro" id="IPR003439">
    <property type="entry name" value="ABC_transporter-like_ATP-bd"/>
</dbReference>
<evidence type="ECO:0000256" key="20">
    <source>
        <dbReference type="ARBA" id="ARBA00047914"/>
    </source>
</evidence>
<comment type="catalytic activity">
    <reaction evidence="24">
        <text>tauroursodeoxycholate(in) + ATP + H2O = tauroursodeoxycholate(out) + ADP + phosphate + H(+)</text>
        <dbReference type="Rhea" id="RHEA:50072"/>
        <dbReference type="ChEBI" id="CHEBI:15377"/>
        <dbReference type="ChEBI" id="CHEBI:15378"/>
        <dbReference type="ChEBI" id="CHEBI:30616"/>
        <dbReference type="ChEBI" id="CHEBI:43474"/>
        <dbReference type="ChEBI" id="CHEBI:132028"/>
        <dbReference type="ChEBI" id="CHEBI:456216"/>
    </reaction>
    <physiologicalReaction direction="left-to-right" evidence="24">
        <dbReference type="Rhea" id="RHEA:50073"/>
    </physiologicalReaction>
</comment>
<dbReference type="SUPFAM" id="SSF52540">
    <property type="entry name" value="P-loop containing nucleoside triphosphate hydrolases"/>
    <property type="match status" value="2"/>
</dbReference>
<evidence type="ECO:0000256" key="26">
    <source>
        <dbReference type="ARBA" id="ARBA00049631"/>
    </source>
</evidence>
<dbReference type="InterPro" id="IPR017871">
    <property type="entry name" value="ABC_transporter-like_CS"/>
</dbReference>
<keyword evidence="13" id="KW-1278">Translocase</keyword>
<dbReference type="Ensembl" id="ENSMAMT00000031895.2">
    <property type="protein sequence ID" value="ENSMAMP00000031086.2"/>
    <property type="gene ID" value="ENSMAMG00000020914.2"/>
</dbReference>
<keyword evidence="6" id="KW-0597">Phosphoprotein</keyword>
<evidence type="ECO:0000256" key="21">
    <source>
        <dbReference type="ARBA" id="ARBA00048306"/>
    </source>
</evidence>
<dbReference type="InterPro" id="IPR027417">
    <property type="entry name" value="P-loop_NTPase"/>
</dbReference>
<dbReference type="GO" id="GO:0015722">
    <property type="term" value="P:canalicular bile acid transport"/>
    <property type="evidence" value="ECO:0007669"/>
    <property type="project" value="UniProtKB-ARBA"/>
</dbReference>
<dbReference type="FunFam" id="1.20.1560.10:FF:000046">
    <property type="entry name" value="ATP-binding cassette subfamily B member 11"/>
    <property type="match status" value="1"/>
</dbReference>
<evidence type="ECO:0000256" key="28">
    <source>
        <dbReference type="SAM" id="Phobius"/>
    </source>
</evidence>
<comment type="catalytic activity">
    <reaction evidence="25">
        <text>taurochenodeoxycholate(in) + ATP + H2O = taurochenodeoxycholate(out) + ADP + phosphate + H(+)</text>
        <dbReference type="Rhea" id="RHEA:50064"/>
        <dbReference type="ChEBI" id="CHEBI:9407"/>
        <dbReference type="ChEBI" id="CHEBI:15377"/>
        <dbReference type="ChEBI" id="CHEBI:15378"/>
        <dbReference type="ChEBI" id="CHEBI:30616"/>
        <dbReference type="ChEBI" id="CHEBI:43474"/>
        <dbReference type="ChEBI" id="CHEBI:456216"/>
    </reaction>
    <physiologicalReaction direction="left-to-right" evidence="25">
        <dbReference type="Rhea" id="RHEA:50065"/>
    </physiologicalReaction>
</comment>
<dbReference type="PANTHER" id="PTHR43394">
    <property type="entry name" value="ATP-DEPENDENT PERMEASE MDL1, MITOCHONDRIAL"/>
    <property type="match status" value="1"/>
</dbReference>
<dbReference type="Pfam" id="PF00664">
    <property type="entry name" value="ABC_membrane"/>
    <property type="match status" value="2"/>
</dbReference>
<evidence type="ECO:0000256" key="23">
    <source>
        <dbReference type="ARBA" id="ARBA00049216"/>
    </source>
</evidence>
<evidence type="ECO:0000256" key="19">
    <source>
        <dbReference type="ARBA" id="ARBA00047763"/>
    </source>
</evidence>
<dbReference type="GO" id="GO:0016324">
    <property type="term" value="C:apical plasma membrane"/>
    <property type="evidence" value="ECO:0007669"/>
    <property type="project" value="UniProtKB-SubCell"/>
</dbReference>
<keyword evidence="11" id="KW-0067">ATP-binding</keyword>
<reference evidence="31" key="2">
    <citation type="submission" date="2025-09" db="UniProtKB">
        <authorList>
            <consortium name="Ensembl"/>
        </authorList>
    </citation>
    <scope>IDENTIFICATION</scope>
</reference>
<evidence type="ECO:0000256" key="10">
    <source>
        <dbReference type="ARBA" id="ARBA00022753"/>
    </source>
</evidence>
<dbReference type="InterPro" id="IPR036640">
    <property type="entry name" value="ABC1_TM_sf"/>
</dbReference>
<dbReference type="GO" id="GO:0016887">
    <property type="term" value="F:ATP hydrolysis activity"/>
    <property type="evidence" value="ECO:0007669"/>
    <property type="project" value="InterPro"/>
</dbReference>
<feature type="domain" description="ABC transmembrane type-1" evidence="30">
    <location>
        <begin position="779"/>
        <end position="1066"/>
    </location>
</feature>
<keyword evidence="15 28" id="KW-0472">Membrane</keyword>
<evidence type="ECO:0000313" key="32">
    <source>
        <dbReference type="Proteomes" id="UP000261640"/>
    </source>
</evidence>
<keyword evidence="9" id="KW-0547">Nucleotide-binding</keyword>
<dbReference type="GO" id="GO:0090374">
    <property type="term" value="P:oligopeptide export from mitochondrion"/>
    <property type="evidence" value="ECO:0007669"/>
    <property type="project" value="TreeGrafter"/>
</dbReference>
<keyword evidence="32" id="KW-1185">Reference proteome</keyword>
<evidence type="ECO:0000313" key="31">
    <source>
        <dbReference type="Ensembl" id="ENSMAMP00000031086.2"/>
    </source>
</evidence>
<keyword evidence="12" id="KW-0832">Ubl conjugation</keyword>
<keyword evidence="16" id="KW-0325">Glycoprotein</keyword>
<dbReference type="Gene3D" id="3.40.50.300">
    <property type="entry name" value="P-loop containing nucleotide triphosphate hydrolases"/>
    <property type="match status" value="2"/>
</dbReference>
<comment type="catalytic activity">
    <reaction evidence="18">
        <text>taurocholate(in) + ATP + H2O = taurocholate(out) + ADP + phosphate + H(+)</text>
        <dbReference type="Rhea" id="RHEA:50052"/>
        <dbReference type="ChEBI" id="CHEBI:15377"/>
        <dbReference type="ChEBI" id="CHEBI:15378"/>
        <dbReference type="ChEBI" id="CHEBI:30616"/>
        <dbReference type="ChEBI" id="CHEBI:36257"/>
        <dbReference type="ChEBI" id="CHEBI:43474"/>
        <dbReference type="ChEBI" id="CHEBI:456216"/>
    </reaction>
    <physiologicalReaction direction="left-to-right" evidence="18">
        <dbReference type="Rhea" id="RHEA:50053"/>
    </physiologicalReaction>
</comment>
<dbReference type="GO" id="GO:0005743">
    <property type="term" value="C:mitochondrial inner membrane"/>
    <property type="evidence" value="ECO:0007669"/>
    <property type="project" value="TreeGrafter"/>
</dbReference>
<comment type="catalytic activity">
    <reaction evidence="22">
        <text>cholate(in) + ATP + H2O = cholate(out) + ADP + phosphate + H(+)</text>
        <dbReference type="Rhea" id="RHEA:50048"/>
        <dbReference type="ChEBI" id="CHEBI:15377"/>
        <dbReference type="ChEBI" id="CHEBI:15378"/>
        <dbReference type="ChEBI" id="CHEBI:29747"/>
        <dbReference type="ChEBI" id="CHEBI:30616"/>
        <dbReference type="ChEBI" id="CHEBI:43474"/>
        <dbReference type="ChEBI" id="CHEBI:456216"/>
    </reaction>
    <physiologicalReaction direction="left-to-right" evidence="22">
        <dbReference type="Rhea" id="RHEA:50049"/>
    </physiologicalReaction>
</comment>
<evidence type="ECO:0000256" key="13">
    <source>
        <dbReference type="ARBA" id="ARBA00022967"/>
    </source>
</evidence>
<evidence type="ECO:0000256" key="25">
    <source>
        <dbReference type="ARBA" id="ARBA00049525"/>
    </source>
</evidence>
<evidence type="ECO:0000256" key="22">
    <source>
        <dbReference type="ARBA" id="ARBA00048732"/>
    </source>
</evidence>
<evidence type="ECO:0000256" key="4">
    <source>
        <dbReference type="ARBA" id="ARBA00022448"/>
    </source>
</evidence>
<dbReference type="GeneTree" id="ENSGT00940000157564"/>
<dbReference type="Pfam" id="PF00005">
    <property type="entry name" value="ABC_tran"/>
    <property type="match status" value="2"/>
</dbReference>
<feature type="transmembrane region" description="Helical" evidence="28">
    <location>
        <begin position="333"/>
        <end position="355"/>
    </location>
</feature>
<feature type="transmembrane region" description="Helical" evidence="28">
    <location>
        <begin position="230"/>
        <end position="249"/>
    </location>
</feature>
<evidence type="ECO:0000256" key="11">
    <source>
        <dbReference type="ARBA" id="ARBA00022840"/>
    </source>
</evidence>
<dbReference type="PROSITE" id="PS50893">
    <property type="entry name" value="ABC_TRANSPORTER_2"/>
    <property type="match status" value="2"/>
</dbReference>
<evidence type="ECO:0000256" key="27">
    <source>
        <dbReference type="ARBA" id="ARBA00049709"/>
    </source>
</evidence>
<dbReference type="GO" id="GO:0005524">
    <property type="term" value="F:ATP binding"/>
    <property type="evidence" value="ECO:0007669"/>
    <property type="project" value="UniProtKB-KW"/>
</dbReference>
<sequence length="1344" mass="148212">MPTGSVKLQSIKKLGHENHSYEVSDDGNTWTQFSKPNASVCYMPVQFRFATCKDIVMMVVGSVCAVLHGSAQPLMLLVFGLLTDTFIDYDIELNELSDDRKECVNNTIQWKNYTTWTTPLNQSDVSLINNSVLIQTVKDRPCGLLDIEYEMTKFALYYVGIGMAVFLLGYLQISLWVTAAAKQIQLIRKMYFSKVMRMEIGWFDCTSVGELNTRMSDDINKINDAIADQFAIFIQRFTTFVCGFCIGFVKGWKLTLVIVAASPLIGVGAGLMALFVAKLTGMELQAYAKAGAIADEVLSSIRTVAAFGGEKKEVQRYDRNLISAQRWGIRKGLIMGFFTGYMWLIIFLCYSLAFWYGSTLVVDTEEYTAGTLLQVFFGVLIAAMNLGQASPCLEAFAAGRGAATIIFETIDREPEIDCFSGAGYKLDKVKGDIEFHNVTFYYPSRPEVKILDQLSVTVKSGETTAFVGPSGAGKSTAIQLIQRFYDPKEGMVTLDGHDIRGLNIQWLRSLIGIVEQEPVLFATTIAENIRYGRQGVSMEDIITAAKEANAYNFIMELPQKFDTLVGEGGGQMSGGQKQRIAIARALVRNPRILLLDMATSALDNESEAVVQEALDKVRMGRTTISIAHRLSTIKNADVIVGFEHGRAVERGKHNELLERKGVYFTLVTLQSQGDKALNEKARQMADSEEESERLSLSRAGSYRASLRASIRQRSRSQLSNLIPESSVSITGESGLGAYTVLEADKSKNIPEEEEEDELVEPAPVARILKYNMPEWPYMLFGSLGAAVNGGVNPVYSLLFSQILATFSITDHVAQRKEIDSICLFFVMVGVVSFFTQMLQSYAFSKSGELLTRRLRRLGFHAMLGQEIGWFDDHKNSPGALTTRLATDASQVQGATGSQIGMIVNSLTNIGVAVIMSFYFSWKLTLLILCFLPFIALSGGFQAKMLTGFAKQDKEAMEAAGQISGEALNNIRTIAGLGKERKFVDMYEAQLDAPFQAALKKANVYGACYGFAQCVVFLTNSASYRFGGYLVRQEGLHFSLVFRVISAIVTSGTALGRASSYTPDYAKAKISAARFFQLLDRVPQISVYSDKGDKWDNFQGNIEFINCKFTYPTRPDIQVLNGLSVSVKPGQTLAFVGSSGCGKSTSVQLLERFYDPDNGRVLIDGHDSTRVSVPFLRSRIGIVSQEPVLFDCSIADNIKYGDNSREISMNEVIAAAKKAQLHDFVMSLPEKYDTNVGAQGSQLSRGQKQRIAIARAIIRDPKILLLDEATSALDTESEKTVQEALDKAREGRTCIVIAHRLSTIQNSDIIAVMSRGFVIEKGTHDQLMALKGAYYKLVTTGAPIS</sequence>
<feature type="transmembrane region" description="Helical" evidence="28">
    <location>
        <begin position="775"/>
        <end position="798"/>
    </location>
</feature>
<dbReference type="SUPFAM" id="SSF90123">
    <property type="entry name" value="ABC transporter transmembrane region"/>
    <property type="match status" value="2"/>
</dbReference>
<dbReference type="InterPro" id="IPR011527">
    <property type="entry name" value="ABC1_TM_dom"/>
</dbReference>
<dbReference type="FunFam" id="1.20.1560.10:FF:000051">
    <property type="entry name" value="ATP-binding cassette subfamily B member 11"/>
    <property type="match status" value="1"/>
</dbReference>
<evidence type="ECO:0000256" key="2">
    <source>
        <dbReference type="ARBA" id="ARBA00004424"/>
    </source>
</evidence>
<evidence type="ECO:0000256" key="15">
    <source>
        <dbReference type="ARBA" id="ARBA00023136"/>
    </source>
</evidence>
<dbReference type="GO" id="GO:0015125">
    <property type="term" value="F:bile acid transmembrane transporter activity"/>
    <property type="evidence" value="ECO:0007669"/>
    <property type="project" value="UniProtKB-ARBA"/>
</dbReference>
<evidence type="ECO:0000256" key="12">
    <source>
        <dbReference type="ARBA" id="ARBA00022843"/>
    </source>
</evidence>
<dbReference type="CDD" id="cd03249">
    <property type="entry name" value="ABC_MTABC3_MDL1_MDL2"/>
    <property type="match status" value="2"/>
</dbReference>
<dbReference type="SMART" id="SM00382">
    <property type="entry name" value="AAA"/>
    <property type="match status" value="2"/>
</dbReference>
<comment type="catalytic activity">
    <reaction evidence="19">
        <text>glycocholate(in) + ATP + H2O = glycocholate(out) + ADP + phosphate + H(+)</text>
        <dbReference type="Rhea" id="RHEA:50056"/>
        <dbReference type="ChEBI" id="CHEBI:15377"/>
        <dbReference type="ChEBI" id="CHEBI:15378"/>
        <dbReference type="ChEBI" id="CHEBI:29746"/>
        <dbReference type="ChEBI" id="CHEBI:30616"/>
        <dbReference type="ChEBI" id="CHEBI:43474"/>
        <dbReference type="ChEBI" id="CHEBI:456216"/>
    </reaction>
    <physiologicalReaction direction="left-to-right" evidence="19">
        <dbReference type="Rhea" id="RHEA:50057"/>
    </physiologicalReaction>
</comment>
<feature type="transmembrane region" description="Helical" evidence="28">
    <location>
        <begin position="55"/>
        <end position="82"/>
    </location>
</feature>
<dbReference type="PROSITE" id="PS00211">
    <property type="entry name" value="ABC_TRANSPORTER_1"/>
    <property type="match status" value="1"/>
</dbReference>
<keyword evidence="7 28" id="KW-0812">Transmembrane</keyword>
<evidence type="ECO:0000256" key="7">
    <source>
        <dbReference type="ARBA" id="ARBA00022692"/>
    </source>
</evidence>
<evidence type="ECO:0000256" key="9">
    <source>
        <dbReference type="ARBA" id="ARBA00022741"/>
    </source>
</evidence>
<evidence type="ECO:0000256" key="8">
    <source>
        <dbReference type="ARBA" id="ARBA00022737"/>
    </source>
</evidence>
<organism evidence="31 32">
    <name type="scientific">Mastacembelus armatus</name>
    <name type="common">zig-zag eel</name>
    <dbReference type="NCBI Taxonomy" id="205130"/>
    <lineage>
        <taxon>Eukaryota</taxon>
        <taxon>Metazoa</taxon>
        <taxon>Chordata</taxon>
        <taxon>Craniata</taxon>
        <taxon>Vertebrata</taxon>
        <taxon>Euteleostomi</taxon>
        <taxon>Actinopterygii</taxon>
        <taxon>Neopterygii</taxon>
        <taxon>Teleostei</taxon>
        <taxon>Neoteleostei</taxon>
        <taxon>Acanthomorphata</taxon>
        <taxon>Anabantaria</taxon>
        <taxon>Synbranchiformes</taxon>
        <taxon>Mastacembelidae</taxon>
        <taxon>Mastacembelus</taxon>
    </lineage>
</organism>
<keyword evidence="8" id="KW-0677">Repeat</keyword>
<evidence type="ECO:0000256" key="16">
    <source>
        <dbReference type="ARBA" id="ARBA00023180"/>
    </source>
</evidence>
<dbReference type="PROSITE" id="PS50929">
    <property type="entry name" value="ABC_TM1F"/>
    <property type="match status" value="2"/>
</dbReference>
<dbReference type="InterPro" id="IPR039421">
    <property type="entry name" value="Type_1_exporter"/>
</dbReference>
<feature type="transmembrane region" description="Helical" evidence="28">
    <location>
        <begin position="155"/>
        <end position="181"/>
    </location>
</feature>
<dbReference type="Gene3D" id="1.20.1560.10">
    <property type="entry name" value="ABC transporter type 1, transmembrane domain"/>
    <property type="match status" value="1"/>
</dbReference>
<comment type="catalytic activity">
    <reaction evidence="23">
        <text>glycochenodeoxycholate(in) + ATP + H2O = glycochenodeoxycholate(out) + ADP + phosphate + H(+)</text>
        <dbReference type="Rhea" id="RHEA:50060"/>
        <dbReference type="ChEBI" id="CHEBI:15377"/>
        <dbReference type="ChEBI" id="CHEBI:15378"/>
        <dbReference type="ChEBI" id="CHEBI:30616"/>
        <dbReference type="ChEBI" id="CHEBI:36252"/>
        <dbReference type="ChEBI" id="CHEBI:43474"/>
        <dbReference type="ChEBI" id="CHEBI:456216"/>
    </reaction>
    <physiologicalReaction direction="left-to-right" evidence="23">
        <dbReference type="Rhea" id="RHEA:50061"/>
    </physiologicalReaction>
</comment>
<feature type="domain" description="ABC transporter" evidence="29">
    <location>
        <begin position="1101"/>
        <end position="1339"/>
    </location>
</feature>
<feature type="domain" description="ABC transporter" evidence="29">
    <location>
        <begin position="433"/>
        <end position="669"/>
    </location>
</feature>
<accession>A0A3Q3N6K2</accession>
<dbReference type="PANTHER" id="PTHR43394:SF23">
    <property type="entry name" value="ATP-BINDING CASSETTE SUBFAMILY B MEMBER 11, GENE 2"/>
    <property type="match status" value="1"/>
</dbReference>
<evidence type="ECO:0000256" key="18">
    <source>
        <dbReference type="ARBA" id="ARBA00047495"/>
    </source>
</evidence>
<reference evidence="31" key="1">
    <citation type="submission" date="2025-08" db="UniProtKB">
        <authorList>
            <consortium name="Ensembl"/>
        </authorList>
    </citation>
    <scope>IDENTIFICATION</scope>
</reference>
<dbReference type="GO" id="GO:0015421">
    <property type="term" value="F:ABC-type oligopeptide transporter activity"/>
    <property type="evidence" value="ECO:0007669"/>
    <property type="project" value="TreeGrafter"/>
</dbReference>
<feature type="transmembrane region" description="Helical" evidence="28">
    <location>
        <begin position="818"/>
        <end position="843"/>
    </location>
</feature>
<evidence type="ECO:0000256" key="17">
    <source>
        <dbReference type="ARBA" id="ARBA00023630"/>
    </source>
</evidence>
<evidence type="ECO:0000256" key="1">
    <source>
        <dbReference type="ARBA" id="ARBA00004195"/>
    </source>
</evidence>
<evidence type="ECO:0000256" key="6">
    <source>
        <dbReference type="ARBA" id="ARBA00022553"/>
    </source>
</evidence>
<feature type="domain" description="ABC transmembrane type-1" evidence="30">
    <location>
        <begin position="59"/>
        <end position="398"/>
    </location>
</feature>
<feature type="transmembrane region" description="Helical" evidence="28">
    <location>
        <begin position="899"/>
        <end position="919"/>
    </location>
</feature>
<feature type="transmembrane region" description="Helical" evidence="28">
    <location>
        <begin position="255"/>
        <end position="277"/>
    </location>
</feature>
<evidence type="ECO:0000256" key="5">
    <source>
        <dbReference type="ARBA" id="ARBA00022475"/>
    </source>
</evidence>
<keyword evidence="10" id="KW-0967">Endosome</keyword>
<comment type="function">
    <text evidence="26">Catalyzes the transport of the major hydrophobic bile salts, such as taurine and glycine-conjugated cholic acid across the canalicular membrane of hepatocytes in an ATP-dependent manner, therefore participates in hepatic bile acid homeostasis and consequently to lipid homeostasis through regulation of biliary lipid secretion in a bile salts dependent manner. Transports taurine-conjugated bile salts more rapidly than glycine-conjugated bile salts. Also transports non-bile acid compounds, such as pravastatin and fexofenadine in an ATP-dependent manner and may be involved in their biliary excretion.</text>
</comment>
<dbReference type="CDD" id="cd18577">
    <property type="entry name" value="ABC_6TM_Pgp_ABCB1_D1_like"/>
    <property type="match status" value="1"/>
</dbReference>
<keyword evidence="5" id="KW-1003">Cell membrane</keyword>
<dbReference type="GO" id="GO:0055038">
    <property type="term" value="C:recycling endosome membrane"/>
    <property type="evidence" value="ECO:0007669"/>
    <property type="project" value="UniProtKB-SubCell"/>
</dbReference>
<keyword evidence="4" id="KW-0813">Transport</keyword>
<evidence type="ECO:0000259" key="29">
    <source>
        <dbReference type="PROSITE" id="PS50893"/>
    </source>
</evidence>
<dbReference type="Proteomes" id="UP000261640">
    <property type="component" value="Unplaced"/>
</dbReference>
<dbReference type="CDD" id="cd18578">
    <property type="entry name" value="ABC_6TM_Pgp_ABCB1_D2_like"/>
    <property type="match status" value="1"/>
</dbReference>
<comment type="catalytic activity">
    <reaction evidence="20">
        <text>pravastatin(in) + ATP + H2O = pravastatin(out) + ADP + phosphate + H(+)</text>
        <dbReference type="Rhea" id="RHEA:63908"/>
        <dbReference type="ChEBI" id="CHEBI:15377"/>
        <dbReference type="ChEBI" id="CHEBI:15378"/>
        <dbReference type="ChEBI" id="CHEBI:30616"/>
        <dbReference type="ChEBI" id="CHEBI:43474"/>
        <dbReference type="ChEBI" id="CHEBI:63660"/>
        <dbReference type="ChEBI" id="CHEBI:456216"/>
    </reaction>
    <physiologicalReaction direction="left-to-right" evidence="20">
        <dbReference type="Rhea" id="RHEA:63909"/>
    </physiologicalReaction>
</comment>
<dbReference type="FunFam" id="1.20.1560.10:FF:000018">
    <property type="entry name" value="ATP-binding cassette subfamily B member 11"/>
    <property type="match status" value="1"/>
</dbReference>
<evidence type="ECO:0000256" key="14">
    <source>
        <dbReference type="ARBA" id="ARBA00022989"/>
    </source>
</evidence>
<feature type="transmembrane region" description="Helical" evidence="28">
    <location>
        <begin position="925"/>
        <end position="946"/>
    </location>
</feature>
<comment type="catalytic activity">
    <reaction evidence="21">
        <text>glycoursodeoxycholate(in) + ATP + H2O = glycoursodeoxycholate(out) + ADP + phosphate + H(+)</text>
        <dbReference type="Rhea" id="RHEA:50068"/>
        <dbReference type="ChEBI" id="CHEBI:15377"/>
        <dbReference type="ChEBI" id="CHEBI:15378"/>
        <dbReference type="ChEBI" id="CHEBI:30616"/>
        <dbReference type="ChEBI" id="CHEBI:43474"/>
        <dbReference type="ChEBI" id="CHEBI:132030"/>
        <dbReference type="ChEBI" id="CHEBI:456216"/>
    </reaction>
    <physiologicalReaction direction="left-to-right" evidence="21">
        <dbReference type="Rhea" id="RHEA:50069"/>
    </physiologicalReaction>
</comment>
<dbReference type="InterPro" id="IPR003593">
    <property type="entry name" value="AAA+_ATPase"/>
</dbReference>
<proteinExistence type="inferred from homology"/>
<evidence type="ECO:0000256" key="3">
    <source>
        <dbReference type="ARBA" id="ARBA00007577"/>
    </source>
</evidence>
<keyword evidence="14 28" id="KW-1133">Transmembrane helix</keyword>
<evidence type="ECO:0000256" key="24">
    <source>
        <dbReference type="ARBA" id="ARBA00049271"/>
    </source>
</evidence>
<name>A0A3Q3N6K2_9TELE</name>